<dbReference type="OrthoDB" id="5870259at2759"/>
<dbReference type="InterPro" id="IPR041677">
    <property type="entry name" value="DNA2/NAM7_AAA_11"/>
</dbReference>
<proteinExistence type="inferred from homology"/>
<feature type="region of interest" description="Disordered" evidence="6">
    <location>
        <begin position="55"/>
        <end position="86"/>
    </location>
</feature>
<evidence type="ECO:0000256" key="2">
    <source>
        <dbReference type="ARBA" id="ARBA00022741"/>
    </source>
</evidence>
<dbReference type="InterPro" id="IPR041679">
    <property type="entry name" value="DNA2/NAM7-like_C"/>
</dbReference>
<sequence length="1267" mass="139303">MDSAPPDPVASDQSGESAQVHSSSVHSVQAPGSGPNVDLIHAECPAPASVVDSLMRSPELEQEAPTFSNLQVSDPSALDSNDAMDSSSFALQELDLSEDALLAPTPEPAAAMEAADGQLAQSMEDLSLLSPAIPASSSAANPAVPASFGPIGWPDGAGPPGIPLPPAPPAAPRGRGGVVRAGARGAPAGGRARPRPRRGRAPVARHDVSPQRPFYPHLVGNPLPARENYLLSLHPWSRFVDLRPRSMVTFGHNRGTNELPVSTYRHLPDAGYMSLKFVRSLFPNFVLRRQPYPDPIPFIELQHLEDSIDIRFITADTIRSVQQGRYRDVDVDNVPLNTDDPRQSLIDPTTRNQRRPVLYQVVSTGWGTGVILEAKDFFLVEPDRRDLHCIVLDQYAINHLTGLRGFDKDKVSVKDFVWVYSLKPTRQALRKPEETLTASRYPRTTALHMNSSYFFRAESFAFVTPVTLPEPVYGIILSRKFTRVGTVASARAVFEGAPDAVTLTHSICDFSLEDIREDDFVMATSRANVSCAMRFSEPPASPEARTALCKLTRQFLPMHPDEGLVPLRVWRLQESDHAWLADRSGPFENYRRNRDESRLRMSKVFNVACSALAAISSLEDDRLSHRLTASATRPYHYPARLNFVLQNMASEAGWVPQRPVALHILGSTTICRAKVASVEVIPDQCALSVTIEAFIWSHRSINDALHRYGRHTGALTFVIIDVRLGRQTNRADPIYEAIAHMQTLTDLSHTSLASRIADLVYGGPQDAPMEQAEAGDPIVVAPSFQIRGTTMVLTNDQVAAVRLAVSNEPIVAIQAAFGTGKTMVGAIIAALIASRPPSIVVVTATTNAAVAQFTETLLSLDDFAHLEVLRYLSDTAASENLYPTEVDLNVVLKSLGDRYGAQLDDAEKEFCRAFKEKRELLEQYMEDPSKFLYMSEEDQHEYEIAERSVSQSIEKMVKLMFRVRRPAILCLTTASLLNTTDPSNGLFRRHSSTFGTIIGDEASQIPEPALAAIASRIPEAKQRYIGDIPQLEPHARCQRNSNPAIFGARSVMSVLVGAAAVPVSPLVTTFRAHPALNAPPNLVAYDGTLLNGTGPESRQLLLSAMHFPTPEVPFMFLNIAGKSTKAASKSHFNTDEANACVRLIELLLGKGIQPNQICVISFYKEQSRHLQSRLDRLGVELTTVDSVQGREKEVVILLTTRTNFSANSADFLDDYRRVNVATTRCRHGQFILGNAESLTKVPFWRRILDWAASLNAIVPAYTFDWDM</sequence>
<evidence type="ECO:0000259" key="7">
    <source>
        <dbReference type="Pfam" id="PF13086"/>
    </source>
</evidence>
<dbReference type="SUPFAM" id="SSF52540">
    <property type="entry name" value="P-loop containing nucleoside triphosphate hydrolases"/>
    <property type="match status" value="1"/>
</dbReference>
<dbReference type="Pfam" id="PF13087">
    <property type="entry name" value="AAA_12"/>
    <property type="match status" value="1"/>
</dbReference>
<feature type="compositionally biased region" description="Low complexity" evidence="6">
    <location>
        <begin position="99"/>
        <end position="116"/>
    </location>
</feature>
<evidence type="ECO:0000256" key="3">
    <source>
        <dbReference type="ARBA" id="ARBA00022801"/>
    </source>
</evidence>
<dbReference type="Pfam" id="PF13086">
    <property type="entry name" value="AAA_11"/>
    <property type="match status" value="1"/>
</dbReference>
<dbReference type="PANTHER" id="PTHR43788">
    <property type="entry name" value="DNA2/NAM7 HELICASE FAMILY MEMBER"/>
    <property type="match status" value="1"/>
</dbReference>
<keyword evidence="5" id="KW-0067">ATP-binding</keyword>
<evidence type="ECO:0000313" key="10">
    <source>
        <dbReference type="WBParaSite" id="HCON_00183550-00001"/>
    </source>
</evidence>
<dbReference type="CDD" id="cd18808">
    <property type="entry name" value="SF1_C_Upf1"/>
    <property type="match status" value="1"/>
</dbReference>
<dbReference type="AlphaFoldDB" id="A0A7I4Z517"/>
<dbReference type="WBParaSite" id="HCON_00183550-00001">
    <property type="protein sequence ID" value="HCON_00183550-00001"/>
    <property type="gene ID" value="HCON_00183550"/>
</dbReference>
<reference evidence="10" key="1">
    <citation type="submission" date="2020-12" db="UniProtKB">
        <authorList>
            <consortium name="WormBaseParasite"/>
        </authorList>
    </citation>
    <scope>IDENTIFICATION</scope>
    <source>
        <strain evidence="10">MHco3</strain>
    </source>
</reference>
<keyword evidence="9" id="KW-1185">Reference proteome</keyword>
<evidence type="ECO:0000256" key="4">
    <source>
        <dbReference type="ARBA" id="ARBA00022806"/>
    </source>
</evidence>
<dbReference type="InterPro" id="IPR047187">
    <property type="entry name" value="SF1_C_Upf1"/>
</dbReference>
<evidence type="ECO:0000256" key="6">
    <source>
        <dbReference type="SAM" id="MobiDB-lite"/>
    </source>
</evidence>
<keyword evidence="3" id="KW-0378">Hydrolase</keyword>
<protein>
    <submittedName>
        <fullName evidence="10">AAA_12 domain-containing protein</fullName>
    </submittedName>
</protein>
<evidence type="ECO:0000256" key="5">
    <source>
        <dbReference type="ARBA" id="ARBA00022840"/>
    </source>
</evidence>
<feature type="region of interest" description="Disordered" evidence="6">
    <location>
        <begin position="98"/>
        <end position="118"/>
    </location>
</feature>
<dbReference type="GO" id="GO:0043139">
    <property type="term" value="F:5'-3' DNA helicase activity"/>
    <property type="evidence" value="ECO:0007669"/>
    <property type="project" value="TreeGrafter"/>
</dbReference>
<dbReference type="GO" id="GO:0005524">
    <property type="term" value="F:ATP binding"/>
    <property type="evidence" value="ECO:0007669"/>
    <property type="project" value="UniProtKB-KW"/>
</dbReference>
<dbReference type="InterPro" id="IPR050534">
    <property type="entry name" value="Coronavir_polyprotein_1ab"/>
</dbReference>
<feature type="region of interest" description="Disordered" evidence="6">
    <location>
        <begin position="154"/>
        <end position="209"/>
    </location>
</feature>
<dbReference type="Gene3D" id="3.40.50.300">
    <property type="entry name" value="P-loop containing nucleotide triphosphate hydrolases"/>
    <property type="match status" value="2"/>
</dbReference>
<evidence type="ECO:0000259" key="8">
    <source>
        <dbReference type="Pfam" id="PF13087"/>
    </source>
</evidence>
<evidence type="ECO:0000313" key="9">
    <source>
        <dbReference type="Proteomes" id="UP000025227"/>
    </source>
</evidence>
<name>A0A7I4Z517_HAECO</name>
<feature type="compositionally biased region" description="Pro residues" evidence="6">
    <location>
        <begin position="160"/>
        <end position="171"/>
    </location>
</feature>
<dbReference type="Proteomes" id="UP000025227">
    <property type="component" value="Unplaced"/>
</dbReference>
<feature type="region of interest" description="Disordered" evidence="6">
    <location>
        <begin position="1"/>
        <end position="41"/>
    </location>
</feature>
<dbReference type="InterPro" id="IPR027417">
    <property type="entry name" value="P-loop_NTPase"/>
</dbReference>
<evidence type="ECO:0000256" key="1">
    <source>
        <dbReference type="ARBA" id="ARBA00007913"/>
    </source>
</evidence>
<dbReference type="PANTHER" id="PTHR43788:SF16">
    <property type="entry name" value="HELICASE WITH ZINC FINGER 2"/>
    <property type="match status" value="1"/>
</dbReference>
<organism evidence="9 10">
    <name type="scientific">Haemonchus contortus</name>
    <name type="common">Barber pole worm</name>
    <dbReference type="NCBI Taxonomy" id="6289"/>
    <lineage>
        <taxon>Eukaryota</taxon>
        <taxon>Metazoa</taxon>
        <taxon>Ecdysozoa</taxon>
        <taxon>Nematoda</taxon>
        <taxon>Chromadorea</taxon>
        <taxon>Rhabditida</taxon>
        <taxon>Rhabditina</taxon>
        <taxon>Rhabditomorpha</taxon>
        <taxon>Strongyloidea</taxon>
        <taxon>Trichostrongylidae</taxon>
        <taxon>Haemonchus</taxon>
    </lineage>
</organism>
<feature type="compositionally biased region" description="Polar residues" evidence="6">
    <location>
        <begin position="65"/>
        <end position="74"/>
    </location>
</feature>
<feature type="compositionally biased region" description="Low complexity" evidence="6">
    <location>
        <begin position="17"/>
        <end position="30"/>
    </location>
</feature>
<comment type="similarity">
    <text evidence="1">Belongs to the DNA2/NAM7 helicase family.</text>
</comment>
<accession>A0A7I4Z517</accession>
<keyword evidence="2" id="KW-0547">Nucleotide-binding</keyword>
<keyword evidence="4" id="KW-0347">Helicase</keyword>
<feature type="compositionally biased region" description="Low complexity" evidence="6">
    <location>
        <begin position="180"/>
        <end position="191"/>
    </location>
</feature>
<feature type="domain" description="DNA2/NAM7 helicase helicase" evidence="7">
    <location>
        <begin position="793"/>
        <end position="1033"/>
    </location>
</feature>
<feature type="domain" description="DNA2/NAM7 helicase-like C-terminal" evidence="8">
    <location>
        <begin position="1049"/>
        <end position="1235"/>
    </location>
</feature>
<dbReference type="GO" id="GO:0016787">
    <property type="term" value="F:hydrolase activity"/>
    <property type="evidence" value="ECO:0007669"/>
    <property type="project" value="UniProtKB-KW"/>
</dbReference>